<name>A0A0F9BLZ8_9ZZZZ</name>
<organism evidence="1">
    <name type="scientific">marine sediment metagenome</name>
    <dbReference type="NCBI Taxonomy" id="412755"/>
    <lineage>
        <taxon>unclassified sequences</taxon>
        <taxon>metagenomes</taxon>
        <taxon>ecological metagenomes</taxon>
    </lineage>
</organism>
<evidence type="ECO:0000313" key="1">
    <source>
        <dbReference type="EMBL" id="KKK91659.1"/>
    </source>
</evidence>
<dbReference type="AlphaFoldDB" id="A0A0F9BLZ8"/>
<reference evidence="1" key="1">
    <citation type="journal article" date="2015" name="Nature">
        <title>Complex archaea that bridge the gap between prokaryotes and eukaryotes.</title>
        <authorList>
            <person name="Spang A."/>
            <person name="Saw J.H."/>
            <person name="Jorgensen S.L."/>
            <person name="Zaremba-Niedzwiedzka K."/>
            <person name="Martijn J."/>
            <person name="Lind A.E."/>
            <person name="van Eijk R."/>
            <person name="Schleper C."/>
            <person name="Guy L."/>
            <person name="Ettema T.J."/>
        </authorList>
    </citation>
    <scope>NUCLEOTIDE SEQUENCE</scope>
</reference>
<evidence type="ECO:0008006" key="2">
    <source>
        <dbReference type="Google" id="ProtNLM"/>
    </source>
</evidence>
<dbReference type="InterPro" id="IPR011101">
    <property type="entry name" value="DUF5131"/>
</dbReference>
<dbReference type="EMBL" id="LAZR01048554">
    <property type="protein sequence ID" value="KKK91659.1"/>
    <property type="molecule type" value="Genomic_DNA"/>
</dbReference>
<sequence length="321" mass="36423">MTKIEWTDATWNPIVGCSVVSPGCTNCYAMRMAGTRLKTTRPYSGLTQDSKAGPVWTGEVRFLEERLTQPLKWRKPRRVFVNSMGDLFHEDVPEDWIHHIFAVMALCPQHMFQVLTKRPERMQRYMARLAQSVVPLQNRALGMGYTFEWQGDGLLRWPIPNVWLGTSVEDQTRADERIPALLDTPAAVRFVSYEPALEMVDFDHIKFPQDRTIPMSSLYGGRSTDTPWHLNWIVLGGENGPGARPMHPEIPRSVRDQCAAADVPFFFKGWGKHKPVARAPGSEIMDIMHPDPDRQWFANVGKKAAGCLLDGREHKEMPGVG</sequence>
<proteinExistence type="predicted"/>
<gene>
    <name evidence="1" type="ORF">LCGC14_2710710</name>
</gene>
<accession>A0A0F9BLZ8</accession>
<protein>
    <recommendedName>
        <fullName evidence="2">Phage Gp37/Gp68 family protein</fullName>
    </recommendedName>
</protein>
<comment type="caution">
    <text evidence="1">The sequence shown here is derived from an EMBL/GenBank/DDBJ whole genome shotgun (WGS) entry which is preliminary data.</text>
</comment>
<dbReference type="Pfam" id="PF07505">
    <property type="entry name" value="DUF5131"/>
    <property type="match status" value="1"/>
</dbReference>